<gene>
    <name evidence="2" type="ORF">PSAL_024460</name>
</gene>
<dbReference type="Pfam" id="PF13469">
    <property type="entry name" value="Sulfotransfer_3"/>
    <property type="match status" value="1"/>
</dbReference>
<accession>A0A418SIR1</accession>
<dbReference type="PANTHER" id="PTHR10605:SF56">
    <property type="entry name" value="BIFUNCTIONAL HEPARAN SULFATE N-DEACETYLASE_N-SULFOTRANSFERASE"/>
    <property type="match status" value="1"/>
</dbReference>
<organism evidence="2 3">
    <name type="scientific">Pseudooceanicola algae</name>
    <dbReference type="NCBI Taxonomy" id="1537215"/>
    <lineage>
        <taxon>Bacteria</taxon>
        <taxon>Pseudomonadati</taxon>
        <taxon>Pseudomonadota</taxon>
        <taxon>Alphaproteobacteria</taxon>
        <taxon>Rhodobacterales</taxon>
        <taxon>Paracoccaceae</taxon>
        <taxon>Pseudooceanicola</taxon>
    </lineage>
</organism>
<dbReference type="KEGG" id="palw:PSAL_024460"/>
<keyword evidence="3" id="KW-1185">Reference proteome</keyword>
<dbReference type="InterPro" id="IPR027417">
    <property type="entry name" value="P-loop_NTPase"/>
</dbReference>
<dbReference type="RefSeq" id="WP_119838511.1">
    <property type="nucleotide sequence ID" value="NZ_CP060436.1"/>
</dbReference>
<proteinExistence type="predicted"/>
<evidence type="ECO:0000256" key="1">
    <source>
        <dbReference type="ARBA" id="ARBA00022679"/>
    </source>
</evidence>
<dbReference type="GO" id="GO:0008146">
    <property type="term" value="F:sulfotransferase activity"/>
    <property type="evidence" value="ECO:0007669"/>
    <property type="project" value="InterPro"/>
</dbReference>
<dbReference type="AlphaFoldDB" id="A0A418SIR1"/>
<name>A0A418SIR1_9RHOB</name>
<dbReference type="OrthoDB" id="981508at2"/>
<dbReference type="EMBL" id="CP060436">
    <property type="protein sequence ID" value="QPM91196.1"/>
    <property type="molecule type" value="Genomic_DNA"/>
</dbReference>
<dbReference type="PANTHER" id="PTHR10605">
    <property type="entry name" value="HEPARAN SULFATE SULFOTRANSFERASE"/>
    <property type="match status" value="1"/>
</dbReference>
<dbReference type="SUPFAM" id="SSF52540">
    <property type="entry name" value="P-loop containing nucleoside triphosphate hydrolases"/>
    <property type="match status" value="1"/>
</dbReference>
<keyword evidence="1" id="KW-0808">Transferase</keyword>
<dbReference type="InterPro" id="IPR037359">
    <property type="entry name" value="NST/OST"/>
</dbReference>
<dbReference type="Proteomes" id="UP000283786">
    <property type="component" value="Chromosome"/>
</dbReference>
<sequence>MIETNRHPGLFGHLFLSAGAMKAGTTWLYSVLAQHPQLHFSLEKEIHYFYHVYVNDRQLCDARRLANAQDRYLQRYDPEKTNPDRIRHNLHWVANYLSRPVDDLWYRNLFTRPRGELYNCDFSNLYAHLPSEAWEHILGNCTQLRVIYTMRHPVKRLWSHVKFHLQVTDKLDLLERWSPDDLKAFMRKPFMWENAEYGLILRRMKQALPEGALMPLFYEDMRSDPRATLARIEDFLGLDHHAYPEELISRKVNQSAVIPMPEYFPDLVAGDIERIITEVEAEGITVPESWRADLRREGQAA</sequence>
<reference evidence="2 3" key="1">
    <citation type="submission" date="2020-08" db="EMBL/GenBank/DDBJ databases">
        <title>Genome sequence of Rhodobacteraceae bacterium Lw-13e.</title>
        <authorList>
            <person name="Poehlein A."/>
            <person name="Wolter L."/>
            <person name="Daniel R."/>
            <person name="Brinkhoff T."/>
        </authorList>
    </citation>
    <scope>NUCLEOTIDE SEQUENCE [LARGE SCALE GENOMIC DNA]</scope>
    <source>
        <strain evidence="2 3">Lw-13e</strain>
    </source>
</reference>
<evidence type="ECO:0000313" key="2">
    <source>
        <dbReference type="EMBL" id="QPM91196.1"/>
    </source>
</evidence>
<evidence type="ECO:0000313" key="3">
    <source>
        <dbReference type="Proteomes" id="UP000283786"/>
    </source>
</evidence>
<protein>
    <submittedName>
        <fullName evidence="2">Uncharacterized protein</fullName>
    </submittedName>
</protein>
<dbReference type="Gene3D" id="3.40.50.300">
    <property type="entry name" value="P-loop containing nucleotide triphosphate hydrolases"/>
    <property type="match status" value="1"/>
</dbReference>